<gene>
    <name evidence="8" type="ORF">PF001_g29280</name>
    <name evidence="7" type="ORF">PF002_g30034</name>
    <name evidence="6" type="ORF">PF004_g28733</name>
    <name evidence="5" type="ORF">PF005_g29636</name>
    <name evidence="4" type="ORF">PF006_g29337</name>
    <name evidence="3" type="ORF">PF007_g29443</name>
    <name evidence="1" type="ORF">PF009_g30003</name>
    <name evidence="2" type="ORF">PF011_g28692</name>
</gene>
<dbReference type="Proteomes" id="UP000476176">
    <property type="component" value="Unassembled WGS sequence"/>
</dbReference>
<comment type="caution">
    <text evidence="4">The sequence shown here is derived from an EMBL/GenBank/DDBJ whole genome shotgun (WGS) entry which is preliminary data.</text>
</comment>
<dbReference type="EMBL" id="QXFZ01004574">
    <property type="protein sequence ID" value="KAE9063755.1"/>
    <property type="molecule type" value="Genomic_DNA"/>
</dbReference>
<evidence type="ECO:0000313" key="4">
    <source>
        <dbReference type="EMBL" id="KAE9070557.1"/>
    </source>
</evidence>
<keyword evidence="10" id="KW-1185">Reference proteome</keyword>
<dbReference type="AlphaFoldDB" id="A0A6A3Q746"/>
<evidence type="ECO:0000313" key="7">
    <source>
        <dbReference type="EMBL" id="KAE9170622.1"/>
    </source>
</evidence>
<dbReference type="EMBL" id="QXGB01004676">
    <property type="protein sequence ID" value="KAE9165373.1"/>
    <property type="molecule type" value="Genomic_DNA"/>
</dbReference>
<organism evidence="4 13">
    <name type="scientific">Phytophthora fragariae</name>
    <dbReference type="NCBI Taxonomy" id="53985"/>
    <lineage>
        <taxon>Eukaryota</taxon>
        <taxon>Sar</taxon>
        <taxon>Stramenopiles</taxon>
        <taxon>Oomycota</taxon>
        <taxon>Peronosporomycetes</taxon>
        <taxon>Peronosporales</taxon>
        <taxon>Peronosporaceae</taxon>
        <taxon>Phytophthora</taxon>
    </lineage>
</organism>
<evidence type="ECO:0000313" key="10">
    <source>
        <dbReference type="Proteomes" id="UP000433483"/>
    </source>
</evidence>
<dbReference type="Proteomes" id="UP000441208">
    <property type="component" value="Unassembled WGS sequence"/>
</dbReference>
<name>A0A6A3Q746_9STRA</name>
<evidence type="ECO:0000313" key="5">
    <source>
        <dbReference type="EMBL" id="KAE9165373.1"/>
    </source>
</evidence>
<dbReference type="Proteomes" id="UP000433483">
    <property type="component" value="Unassembled WGS sequence"/>
</dbReference>
<dbReference type="EMBL" id="QXGE01004840">
    <property type="protein sequence ID" value="KAE9269300.1"/>
    <property type="molecule type" value="Genomic_DNA"/>
</dbReference>
<dbReference type="Proteomes" id="UP000460718">
    <property type="component" value="Unassembled WGS sequence"/>
</dbReference>
<protein>
    <submittedName>
        <fullName evidence="4">Uncharacterized protein</fullName>
    </submittedName>
</protein>
<dbReference type="EMBL" id="QXGA01004843">
    <property type="protein sequence ID" value="KAE9070557.1"/>
    <property type="molecule type" value="Genomic_DNA"/>
</dbReference>
<reference evidence="9 10" key="1">
    <citation type="submission" date="2018-08" db="EMBL/GenBank/DDBJ databases">
        <title>Genomic investigation of the strawberry pathogen Phytophthora fragariae indicates pathogenicity is determined by transcriptional variation in three key races.</title>
        <authorList>
            <person name="Adams T.M."/>
            <person name="Armitage A.D."/>
            <person name="Sobczyk M.K."/>
            <person name="Bates H.J."/>
            <person name="Dunwell J.M."/>
            <person name="Nellist C.F."/>
            <person name="Harrison R.J."/>
        </authorList>
    </citation>
    <scope>NUCLEOTIDE SEQUENCE [LARGE SCALE GENOMIC DNA]</scope>
    <source>
        <strain evidence="8 11">A4</strain>
        <strain evidence="7 12">BC-1</strain>
        <strain evidence="6 16">BC-23</strain>
        <strain evidence="5 10">NOV-27</strain>
        <strain evidence="4 13">NOV-5</strain>
        <strain evidence="3 14">NOV-71</strain>
        <strain evidence="1 9">NOV-9</strain>
        <strain evidence="2 15">SCRP245</strain>
    </source>
</reference>
<proteinExistence type="predicted"/>
<dbReference type="EMBL" id="QXGD01004434">
    <property type="protein sequence ID" value="KAE9170622.1"/>
    <property type="molecule type" value="Genomic_DNA"/>
</dbReference>
<evidence type="ECO:0000313" key="14">
    <source>
        <dbReference type="Proteomes" id="UP000441208"/>
    </source>
</evidence>
<sequence>MAPLIINLTTKKQLKVLEDELGGKLFSSANGVRGLHFQF</sequence>
<evidence type="ECO:0000313" key="13">
    <source>
        <dbReference type="Proteomes" id="UP000440732"/>
    </source>
</evidence>
<evidence type="ECO:0000313" key="16">
    <source>
        <dbReference type="Proteomes" id="UP000476176"/>
    </source>
</evidence>
<dbReference type="EMBL" id="QXFW01004781">
    <property type="protein sequence ID" value="KAE8964376.1"/>
    <property type="molecule type" value="Genomic_DNA"/>
</dbReference>
<evidence type="ECO:0000313" key="8">
    <source>
        <dbReference type="EMBL" id="KAE9269300.1"/>
    </source>
</evidence>
<evidence type="ECO:0000313" key="2">
    <source>
        <dbReference type="EMBL" id="KAE8964376.1"/>
    </source>
</evidence>
<evidence type="ECO:0000313" key="11">
    <source>
        <dbReference type="Proteomes" id="UP000437068"/>
    </source>
</evidence>
<evidence type="ECO:0000313" key="3">
    <source>
        <dbReference type="EMBL" id="KAE9063755.1"/>
    </source>
</evidence>
<dbReference type="Proteomes" id="UP000437068">
    <property type="component" value="Unassembled WGS sequence"/>
</dbReference>
<evidence type="ECO:0000313" key="6">
    <source>
        <dbReference type="EMBL" id="KAE9167698.1"/>
    </source>
</evidence>
<dbReference type="Proteomes" id="UP000440367">
    <property type="component" value="Unassembled WGS sequence"/>
</dbReference>
<dbReference type="Proteomes" id="UP000440732">
    <property type="component" value="Unassembled WGS sequence"/>
</dbReference>
<dbReference type="Proteomes" id="UP000429523">
    <property type="component" value="Unassembled WGS sequence"/>
</dbReference>
<evidence type="ECO:0000313" key="15">
    <source>
        <dbReference type="Proteomes" id="UP000460718"/>
    </source>
</evidence>
<evidence type="ECO:0000313" key="1">
    <source>
        <dbReference type="EMBL" id="KAE8919694.1"/>
    </source>
</evidence>
<dbReference type="EMBL" id="QXGF01004495">
    <property type="protein sequence ID" value="KAE8919694.1"/>
    <property type="molecule type" value="Genomic_DNA"/>
</dbReference>
<evidence type="ECO:0000313" key="9">
    <source>
        <dbReference type="Proteomes" id="UP000429523"/>
    </source>
</evidence>
<accession>A0A6A3Q746</accession>
<evidence type="ECO:0000313" key="12">
    <source>
        <dbReference type="Proteomes" id="UP000440367"/>
    </source>
</evidence>
<dbReference type="EMBL" id="QXGC01004801">
    <property type="protein sequence ID" value="KAE9167698.1"/>
    <property type="molecule type" value="Genomic_DNA"/>
</dbReference>